<protein>
    <submittedName>
        <fullName evidence="2">Nuclear transport factor 2 family protein</fullName>
    </submittedName>
</protein>
<proteinExistence type="predicted"/>
<evidence type="ECO:0000313" key="2">
    <source>
        <dbReference type="EMBL" id="MFC3301183.1"/>
    </source>
</evidence>
<dbReference type="InterPro" id="IPR032710">
    <property type="entry name" value="NTF2-like_dom_sf"/>
</dbReference>
<dbReference type="EMBL" id="JBHRVA010000001">
    <property type="protein sequence ID" value="MFC3301183.1"/>
    <property type="molecule type" value="Genomic_DNA"/>
</dbReference>
<feature type="domain" description="SnoaL-like" evidence="1">
    <location>
        <begin position="10"/>
        <end position="106"/>
    </location>
</feature>
<accession>A0ABV7M6X4</accession>
<gene>
    <name evidence="2" type="ORF">ACFONP_00375</name>
</gene>
<dbReference type="SUPFAM" id="SSF54427">
    <property type="entry name" value="NTF2-like"/>
    <property type="match status" value="1"/>
</dbReference>
<organism evidence="2 3">
    <name type="scientific">Parvularcula lutaonensis</name>
    <dbReference type="NCBI Taxonomy" id="491923"/>
    <lineage>
        <taxon>Bacteria</taxon>
        <taxon>Pseudomonadati</taxon>
        <taxon>Pseudomonadota</taxon>
        <taxon>Alphaproteobacteria</taxon>
        <taxon>Parvularculales</taxon>
        <taxon>Parvularculaceae</taxon>
        <taxon>Parvularcula</taxon>
    </lineage>
</organism>
<evidence type="ECO:0000259" key="1">
    <source>
        <dbReference type="Pfam" id="PF12680"/>
    </source>
</evidence>
<dbReference type="RefSeq" id="WP_189577235.1">
    <property type="nucleotide sequence ID" value="NZ_BMXU01000004.1"/>
</dbReference>
<name>A0ABV7M6X4_9PROT</name>
<dbReference type="Proteomes" id="UP001595607">
    <property type="component" value="Unassembled WGS sequence"/>
</dbReference>
<keyword evidence="3" id="KW-1185">Reference proteome</keyword>
<comment type="caution">
    <text evidence="2">The sequence shown here is derived from an EMBL/GenBank/DDBJ whole genome shotgun (WGS) entry which is preliminary data.</text>
</comment>
<sequence length="138" mass="15206">MNEAARETIKQWHRIVATRDMEALADIVHPQAVFRSPVAHTPYPGAFALCLALSTVIEVFEDFTYHREFEDAENGSAVLEFSAKVGDKQVKGVDIIRLDADGKIIDFEVMIRPMSGLQALAAEMGARIGDQMAAMKKG</sequence>
<reference evidence="3" key="1">
    <citation type="journal article" date="2019" name="Int. J. Syst. Evol. Microbiol.">
        <title>The Global Catalogue of Microorganisms (GCM) 10K type strain sequencing project: providing services to taxonomists for standard genome sequencing and annotation.</title>
        <authorList>
            <consortium name="The Broad Institute Genomics Platform"/>
            <consortium name="The Broad Institute Genome Sequencing Center for Infectious Disease"/>
            <person name="Wu L."/>
            <person name="Ma J."/>
        </authorList>
    </citation>
    <scope>NUCLEOTIDE SEQUENCE [LARGE SCALE GENOMIC DNA]</scope>
    <source>
        <strain evidence="3">KCTC 22245</strain>
    </source>
</reference>
<dbReference type="Gene3D" id="3.10.450.50">
    <property type="match status" value="1"/>
</dbReference>
<evidence type="ECO:0000313" key="3">
    <source>
        <dbReference type="Proteomes" id="UP001595607"/>
    </source>
</evidence>
<dbReference type="InterPro" id="IPR037401">
    <property type="entry name" value="SnoaL-like"/>
</dbReference>
<dbReference type="Pfam" id="PF12680">
    <property type="entry name" value="SnoaL_2"/>
    <property type="match status" value="1"/>
</dbReference>